<dbReference type="STRING" id="50429.A0A2B4RQD0"/>
<dbReference type="EMBL" id="LSMT01000309">
    <property type="protein sequence ID" value="PFX20644.1"/>
    <property type="molecule type" value="Genomic_DNA"/>
</dbReference>
<name>A0A2B4RQD0_STYPI</name>
<dbReference type="Proteomes" id="UP000225706">
    <property type="component" value="Unassembled WGS sequence"/>
</dbReference>
<dbReference type="PANTHER" id="PTHR47027:SF23">
    <property type="entry name" value="REVERSE TRANSCRIPTASE DOMAIN-CONTAINING PROTEIN"/>
    <property type="match status" value="1"/>
</dbReference>
<sequence>MATAYGGADAPLDTAVVISGRSSYTATTSVVADERHHLLSNSNARHKQHLSLGAWNVRTANGSDSSIRPERATALVCHELEKTGIDICALREVRRPGMGNIVERSHTIFWSGGEERTAGVGFAISNRLAAQGRKAICYRDKSQSCSKLLHQSQAPTSKCLFYIKNKKTSTRPSKKLNTRLDDGKKVLLQQFLDEKLSTCNTNVDELRVVLQNAAARVFGKKKRMHNDWFDDQDDGIQKLLKDKYMDRHVLRRPTRELKNNWFRHSNVMCIWSTTRVFDSHDLTAPTKVAVYNQRLMPLLMYGSETWTLYRHEVRQLRTIQQRHLRLILNIKWDDYISSEEVLRRADVEDMEVMLVRTRLRWLGHVSRMDNDRLVKQFLYFELAHGSRPVGRPKVRFKDTCKRVLKCRVVLDRLLSTVNNRAQWKRLTREVCDAYNSKRIQDYEKRRVRRRAEQRKTVDIPVFGL</sequence>
<organism evidence="1 2">
    <name type="scientific">Stylophora pistillata</name>
    <name type="common">Smooth cauliflower coral</name>
    <dbReference type="NCBI Taxonomy" id="50429"/>
    <lineage>
        <taxon>Eukaryota</taxon>
        <taxon>Metazoa</taxon>
        <taxon>Cnidaria</taxon>
        <taxon>Anthozoa</taxon>
        <taxon>Hexacorallia</taxon>
        <taxon>Scleractinia</taxon>
        <taxon>Astrocoeniina</taxon>
        <taxon>Pocilloporidae</taxon>
        <taxon>Stylophora</taxon>
    </lineage>
</organism>
<dbReference type="AlphaFoldDB" id="A0A2B4RQD0"/>
<gene>
    <name evidence="1" type="ORF">AWC38_SpisGene14894</name>
</gene>
<keyword evidence="2" id="KW-1185">Reference proteome</keyword>
<protein>
    <recommendedName>
        <fullName evidence="3">Endonuclease/exonuclease/phosphatase domain-containing protein</fullName>
    </recommendedName>
</protein>
<evidence type="ECO:0000313" key="2">
    <source>
        <dbReference type="Proteomes" id="UP000225706"/>
    </source>
</evidence>
<evidence type="ECO:0008006" key="3">
    <source>
        <dbReference type="Google" id="ProtNLM"/>
    </source>
</evidence>
<proteinExistence type="predicted"/>
<dbReference type="PANTHER" id="PTHR47027">
    <property type="entry name" value="REVERSE TRANSCRIPTASE DOMAIN-CONTAINING PROTEIN"/>
    <property type="match status" value="1"/>
</dbReference>
<reference evidence="2" key="1">
    <citation type="journal article" date="2017" name="bioRxiv">
        <title>Comparative analysis of the genomes of Stylophora pistillata and Acropora digitifera provides evidence for extensive differences between species of corals.</title>
        <authorList>
            <person name="Voolstra C.R."/>
            <person name="Li Y."/>
            <person name="Liew Y.J."/>
            <person name="Baumgarten S."/>
            <person name="Zoccola D."/>
            <person name="Flot J.-F."/>
            <person name="Tambutte S."/>
            <person name="Allemand D."/>
            <person name="Aranda M."/>
        </authorList>
    </citation>
    <scope>NUCLEOTIDE SEQUENCE [LARGE SCALE GENOMIC DNA]</scope>
</reference>
<accession>A0A2B4RQD0</accession>
<evidence type="ECO:0000313" key="1">
    <source>
        <dbReference type="EMBL" id="PFX20644.1"/>
    </source>
</evidence>
<comment type="caution">
    <text evidence="1">The sequence shown here is derived from an EMBL/GenBank/DDBJ whole genome shotgun (WGS) entry which is preliminary data.</text>
</comment>